<accession>A0A7S3D406</accession>
<evidence type="ECO:0000313" key="8">
    <source>
        <dbReference type="EMBL" id="CAE0245926.1"/>
    </source>
</evidence>
<dbReference type="PROSITE" id="PS00108">
    <property type="entry name" value="PROTEIN_KINASE_ST"/>
    <property type="match status" value="1"/>
</dbReference>
<evidence type="ECO:0000259" key="7">
    <source>
        <dbReference type="PROSITE" id="PS50011"/>
    </source>
</evidence>
<dbReference type="InterPro" id="IPR008271">
    <property type="entry name" value="Ser/Thr_kinase_AS"/>
</dbReference>
<keyword evidence="6" id="KW-0812">Transmembrane</keyword>
<feature type="transmembrane region" description="Helical" evidence="6">
    <location>
        <begin position="354"/>
        <end position="374"/>
    </location>
</feature>
<dbReference type="GO" id="GO:0004674">
    <property type="term" value="F:protein serine/threonine kinase activity"/>
    <property type="evidence" value="ECO:0007669"/>
    <property type="project" value="TreeGrafter"/>
</dbReference>
<dbReference type="PANTHER" id="PTHR44329">
    <property type="entry name" value="SERINE/THREONINE-PROTEIN KINASE TNNI3K-RELATED"/>
    <property type="match status" value="1"/>
</dbReference>
<evidence type="ECO:0000256" key="5">
    <source>
        <dbReference type="SAM" id="MobiDB-lite"/>
    </source>
</evidence>
<keyword evidence="6" id="KW-0472">Membrane</keyword>
<dbReference type="Gene3D" id="1.10.510.10">
    <property type="entry name" value="Transferase(Phosphotransferase) domain 1"/>
    <property type="match status" value="1"/>
</dbReference>
<reference evidence="8" key="1">
    <citation type="submission" date="2021-01" db="EMBL/GenBank/DDBJ databases">
        <authorList>
            <person name="Corre E."/>
            <person name="Pelletier E."/>
            <person name="Niang G."/>
            <person name="Scheremetjew M."/>
            <person name="Finn R."/>
            <person name="Kale V."/>
            <person name="Holt S."/>
            <person name="Cochrane G."/>
            <person name="Meng A."/>
            <person name="Brown T."/>
            <person name="Cohen L."/>
        </authorList>
    </citation>
    <scope>NUCLEOTIDE SEQUENCE</scope>
    <source>
        <strain evidence="8">NIES-2562</strain>
    </source>
</reference>
<gene>
    <name evidence="8" type="ORF">PBIL07802_LOCUS8109</name>
</gene>
<feature type="domain" description="Protein kinase" evidence="7">
    <location>
        <begin position="425"/>
        <end position="687"/>
    </location>
</feature>
<keyword evidence="6" id="KW-1133">Transmembrane helix</keyword>
<dbReference type="PANTHER" id="PTHR44329:SF288">
    <property type="entry name" value="MITOGEN-ACTIVATED PROTEIN KINASE KINASE KINASE 20"/>
    <property type="match status" value="1"/>
</dbReference>
<sequence>MVEPYSERALCSNATHFRDCCPNTNISSPFTELAFNALPFCPSMYGINHSEFCSGPCIFLRHKCFIPGTSTSFYGMFNSIVAFLAFFFLMLIFLRRWLLIRQARTNPAVVQRLTNTVTILPLHVIFLFSVSIYTGVWFVYNLAVPHGWRGAVPLLLIMFVILLCMLYFLIFYMMQRGWGGKALKNAAILVPIFVAITSVAIVPGVLAYEGAIDVDRNLPYYFGPGYPTALMGVHSTLLILTGCLNIIPLMWKRRLAVERDRDRTSKALAFSPAASMDRQPDTPSTSKSSISRALSKTAAKTRENFNKFQEFVFKHTHPRRNSIFWLTTYVMVLQFPFLAGAILLYFEVDAGSCIWQGTMSLLQMGLAPMLYFVLHSEAKFLKQVALGPLVMDTADTFRFRANTEMGEKGMPTYLSSSYVVDQVEMRKGNLLGKGAAAEVFRGTLRGKPVAMKRYYREIYDEDMMKENQTEALLLSTLDHSNVVRFEGISFQPPYYFMLTELCENGNLADLLDKECGTLTNIRMLEMCLDIANGMNYLHSRDPPILHNDLKTQNLLVDEKYMVKVCDLDISGHETGEDKRILSTVRYSAPEMLKSKGREVSTKTDVYAFGVIVYEMFATIVLQSRPMPFSEFGRFDAEIEDAVICGKRPTLPSSMPRSIKSLVEASWHDCPDERPSFKEVCDRLENMVSRWKRGSVLVDQD</sequence>
<dbReference type="PROSITE" id="PS50011">
    <property type="entry name" value="PROTEIN_KINASE_DOM"/>
    <property type="match status" value="1"/>
</dbReference>
<feature type="transmembrane region" description="Helical" evidence="6">
    <location>
        <begin position="119"/>
        <end position="140"/>
    </location>
</feature>
<dbReference type="InterPro" id="IPR000719">
    <property type="entry name" value="Prot_kinase_dom"/>
</dbReference>
<keyword evidence="2" id="KW-0547">Nucleotide-binding</keyword>
<dbReference type="GO" id="GO:0005524">
    <property type="term" value="F:ATP binding"/>
    <property type="evidence" value="ECO:0007669"/>
    <property type="project" value="UniProtKB-KW"/>
</dbReference>
<evidence type="ECO:0000256" key="4">
    <source>
        <dbReference type="ARBA" id="ARBA00022840"/>
    </source>
</evidence>
<evidence type="ECO:0000256" key="3">
    <source>
        <dbReference type="ARBA" id="ARBA00022777"/>
    </source>
</evidence>
<evidence type="ECO:0000256" key="2">
    <source>
        <dbReference type="ARBA" id="ARBA00022741"/>
    </source>
</evidence>
<dbReference type="InterPro" id="IPR011009">
    <property type="entry name" value="Kinase-like_dom_sf"/>
</dbReference>
<dbReference type="InterPro" id="IPR001245">
    <property type="entry name" value="Ser-Thr/Tyr_kinase_cat_dom"/>
</dbReference>
<feature type="region of interest" description="Disordered" evidence="5">
    <location>
        <begin position="272"/>
        <end position="293"/>
    </location>
</feature>
<name>A0A7S3D406_9EUKA</name>
<feature type="transmembrane region" description="Helical" evidence="6">
    <location>
        <begin position="323"/>
        <end position="348"/>
    </location>
</feature>
<dbReference type="InterPro" id="IPR051681">
    <property type="entry name" value="Ser/Thr_Kinases-Pseudokinases"/>
</dbReference>
<feature type="compositionally biased region" description="Polar residues" evidence="5">
    <location>
        <begin position="281"/>
        <end position="293"/>
    </location>
</feature>
<keyword evidence="4" id="KW-0067">ATP-binding</keyword>
<feature type="transmembrane region" description="Helical" evidence="6">
    <location>
        <begin position="228"/>
        <end position="251"/>
    </location>
</feature>
<keyword evidence="3" id="KW-0418">Kinase</keyword>
<feature type="transmembrane region" description="Helical" evidence="6">
    <location>
        <begin position="76"/>
        <end position="98"/>
    </location>
</feature>
<evidence type="ECO:0000256" key="6">
    <source>
        <dbReference type="SAM" id="Phobius"/>
    </source>
</evidence>
<organism evidence="8">
    <name type="scientific">Palpitomonas bilix</name>
    <dbReference type="NCBI Taxonomy" id="652834"/>
    <lineage>
        <taxon>Eukaryota</taxon>
        <taxon>Eukaryota incertae sedis</taxon>
    </lineage>
</organism>
<proteinExistence type="predicted"/>
<dbReference type="SMART" id="SM00220">
    <property type="entry name" value="S_TKc"/>
    <property type="match status" value="1"/>
</dbReference>
<keyword evidence="1" id="KW-0808">Transferase</keyword>
<dbReference type="Pfam" id="PF07714">
    <property type="entry name" value="PK_Tyr_Ser-Thr"/>
    <property type="match status" value="1"/>
</dbReference>
<feature type="transmembrane region" description="Helical" evidence="6">
    <location>
        <begin position="186"/>
        <end position="208"/>
    </location>
</feature>
<protein>
    <recommendedName>
        <fullName evidence="7">Protein kinase domain-containing protein</fullName>
    </recommendedName>
</protein>
<dbReference type="EMBL" id="HBIB01012402">
    <property type="protein sequence ID" value="CAE0245926.1"/>
    <property type="molecule type" value="Transcribed_RNA"/>
</dbReference>
<dbReference type="SUPFAM" id="SSF56112">
    <property type="entry name" value="Protein kinase-like (PK-like)"/>
    <property type="match status" value="1"/>
</dbReference>
<feature type="transmembrane region" description="Helical" evidence="6">
    <location>
        <begin position="152"/>
        <end position="174"/>
    </location>
</feature>
<evidence type="ECO:0000256" key="1">
    <source>
        <dbReference type="ARBA" id="ARBA00022679"/>
    </source>
</evidence>
<dbReference type="AlphaFoldDB" id="A0A7S3D406"/>